<evidence type="ECO:0000256" key="7">
    <source>
        <dbReference type="ARBA" id="ARBA00022737"/>
    </source>
</evidence>
<evidence type="ECO:0000256" key="10">
    <source>
        <dbReference type="ARBA" id="ARBA00023180"/>
    </source>
</evidence>
<evidence type="ECO:0000256" key="8">
    <source>
        <dbReference type="ARBA" id="ARBA00022989"/>
    </source>
</evidence>
<keyword evidence="5 11" id="KW-0812">Transmembrane</keyword>
<keyword evidence="7" id="KW-0677">Repeat</keyword>
<dbReference type="GO" id="GO:0016020">
    <property type="term" value="C:membrane"/>
    <property type="evidence" value="ECO:0007669"/>
    <property type="project" value="UniProtKB-SubCell"/>
</dbReference>
<dbReference type="GO" id="GO:0009742">
    <property type="term" value="P:brassinosteroid mediated signaling pathway"/>
    <property type="evidence" value="ECO:0007669"/>
    <property type="project" value="UniProtKB-KW"/>
</dbReference>
<protein>
    <recommendedName>
        <fullName evidence="15">Receptor-like protein 12</fullName>
    </recommendedName>
</protein>
<dbReference type="PANTHER" id="PTHR48063">
    <property type="entry name" value="LRR RECEPTOR-LIKE KINASE"/>
    <property type="match status" value="1"/>
</dbReference>
<comment type="subcellular location">
    <subcellularLocation>
        <location evidence="1">Membrane</location>
        <topology evidence="1">Single-pass type I membrane protein</topology>
    </subcellularLocation>
</comment>
<dbReference type="STRING" id="4540.A0A3L6RLT0"/>
<comment type="caution">
    <text evidence="13">The sequence shown here is derived from an EMBL/GenBank/DDBJ whole genome shotgun (WGS) entry which is preliminary data.</text>
</comment>
<keyword evidence="14" id="KW-1185">Reference proteome</keyword>
<evidence type="ECO:0000256" key="2">
    <source>
        <dbReference type="ARBA" id="ARBA00009592"/>
    </source>
</evidence>
<evidence type="ECO:0000256" key="1">
    <source>
        <dbReference type="ARBA" id="ARBA00004479"/>
    </source>
</evidence>
<name>A0A3L6RLT0_PANMI</name>
<feature type="chain" id="PRO_5018186231" description="Receptor-like protein 12" evidence="12">
    <location>
        <begin position="27"/>
        <end position="578"/>
    </location>
</feature>
<dbReference type="SUPFAM" id="SSF52058">
    <property type="entry name" value="L domain-like"/>
    <property type="match status" value="1"/>
</dbReference>
<evidence type="ECO:0000256" key="11">
    <source>
        <dbReference type="SAM" id="Phobius"/>
    </source>
</evidence>
<dbReference type="InterPro" id="IPR001611">
    <property type="entry name" value="Leu-rich_rpt"/>
</dbReference>
<dbReference type="Gene3D" id="3.80.10.10">
    <property type="entry name" value="Ribonuclease Inhibitor"/>
    <property type="match status" value="2"/>
</dbReference>
<evidence type="ECO:0000256" key="9">
    <source>
        <dbReference type="ARBA" id="ARBA00023136"/>
    </source>
</evidence>
<evidence type="ECO:0000256" key="5">
    <source>
        <dbReference type="ARBA" id="ARBA00022692"/>
    </source>
</evidence>
<accession>A0A3L6RLT0</accession>
<organism evidence="13 14">
    <name type="scientific">Panicum miliaceum</name>
    <name type="common">Proso millet</name>
    <name type="synonym">Broomcorn millet</name>
    <dbReference type="NCBI Taxonomy" id="4540"/>
    <lineage>
        <taxon>Eukaryota</taxon>
        <taxon>Viridiplantae</taxon>
        <taxon>Streptophyta</taxon>
        <taxon>Embryophyta</taxon>
        <taxon>Tracheophyta</taxon>
        <taxon>Spermatophyta</taxon>
        <taxon>Magnoliopsida</taxon>
        <taxon>Liliopsida</taxon>
        <taxon>Poales</taxon>
        <taxon>Poaceae</taxon>
        <taxon>PACMAD clade</taxon>
        <taxon>Panicoideae</taxon>
        <taxon>Panicodae</taxon>
        <taxon>Paniceae</taxon>
        <taxon>Panicinae</taxon>
        <taxon>Panicum</taxon>
        <taxon>Panicum sect. Panicum</taxon>
    </lineage>
</organism>
<keyword evidence="10" id="KW-0325">Glycoprotein</keyword>
<proteinExistence type="inferred from homology"/>
<reference evidence="14" key="1">
    <citation type="journal article" date="2019" name="Nat. Commun.">
        <title>The genome of broomcorn millet.</title>
        <authorList>
            <person name="Zou C."/>
            <person name="Miki D."/>
            <person name="Li D."/>
            <person name="Tang Q."/>
            <person name="Xiao L."/>
            <person name="Rajput S."/>
            <person name="Deng P."/>
            <person name="Jia W."/>
            <person name="Huang R."/>
            <person name="Zhang M."/>
            <person name="Sun Y."/>
            <person name="Hu J."/>
            <person name="Fu X."/>
            <person name="Schnable P.S."/>
            <person name="Li F."/>
            <person name="Zhang H."/>
            <person name="Feng B."/>
            <person name="Zhu X."/>
            <person name="Liu R."/>
            <person name="Schnable J.C."/>
            <person name="Zhu J.-K."/>
            <person name="Zhang H."/>
        </authorList>
    </citation>
    <scope>NUCLEOTIDE SEQUENCE [LARGE SCALE GENOMIC DNA]</scope>
</reference>
<dbReference type="FunFam" id="3.80.10.10:FF:000111">
    <property type="entry name" value="LRR receptor-like serine/threonine-protein kinase ERECTA"/>
    <property type="match status" value="1"/>
</dbReference>
<keyword evidence="6 12" id="KW-0732">Signal</keyword>
<evidence type="ECO:0000256" key="6">
    <source>
        <dbReference type="ARBA" id="ARBA00022729"/>
    </source>
</evidence>
<dbReference type="PRINTS" id="PR00019">
    <property type="entry name" value="LEURICHRPT"/>
</dbReference>
<evidence type="ECO:0000256" key="12">
    <source>
        <dbReference type="SAM" id="SignalP"/>
    </source>
</evidence>
<sequence length="578" mass="64771">MVCLHHFPSYLLLVIVILATSGGGASLCHQDQSAALLRLKASFRFPDRLKLPIMVSIPRWKSFVVEERFVEFSSLSVLSLRRCALTRTTFPSWIFRIKILTKLDVSWNENLRGELPEFIKGSALQKLRLAGTKFSGKIPESMGNLRNLIVLDLSNCQFLGPIPSFSQGPMISWVDLSVEDGNHSYTEYPTIWSYLGLASCNLSYVPKFLMHQRSIPNLDLSSNNIGGKIPDWIWGIGGPFSLSLNPSHNLFTSVATNLSNRLISILDLHSNKIEGALPLPPWGTYLLDYSNNHFNSSIMPEFWSRISSTTSLSLANNSLIGEVSHLICSATEIEVLDLSFNNFSGTIPPCLLKHKKRLEILNLRGYRPYYRDSVTVTLKGQETTLVQILSVFMSLDLSNNNFEGVIPKEIGDLKFLKGLNLSRNFFTGEIPPRIANMLQLESLDLSCNQLSGEIPAAMALMSFLEVLNLSYNHLSGQIPQASQFLTFPNTSFLGNNRLRGKPLTRLCETNRAPSAAATPGSSKELNWEFLSVEVGVVSGLAIVAATMLLWGNGRSWVYWHVDKFWLQVLQPWICRRRR</sequence>
<dbReference type="EMBL" id="PQIB02000008">
    <property type="protein sequence ID" value="RLN05323.1"/>
    <property type="molecule type" value="Genomic_DNA"/>
</dbReference>
<dbReference type="InterPro" id="IPR046956">
    <property type="entry name" value="RLP23-like"/>
</dbReference>
<feature type="signal peptide" evidence="12">
    <location>
        <begin position="1"/>
        <end position="26"/>
    </location>
</feature>
<dbReference type="AlphaFoldDB" id="A0A3L6RLT0"/>
<gene>
    <name evidence="13" type="ORF">C2845_PM13G18560</name>
</gene>
<evidence type="ECO:0000256" key="3">
    <source>
        <dbReference type="ARBA" id="ARBA00022614"/>
    </source>
</evidence>
<comment type="similarity">
    <text evidence="2">Belongs to the RLP family.</text>
</comment>
<evidence type="ECO:0008006" key="15">
    <source>
        <dbReference type="Google" id="ProtNLM"/>
    </source>
</evidence>
<dbReference type="Proteomes" id="UP000275267">
    <property type="component" value="Unassembled WGS sequence"/>
</dbReference>
<keyword evidence="4" id="KW-1070">Brassinosteroid signaling pathway</keyword>
<evidence type="ECO:0000313" key="13">
    <source>
        <dbReference type="EMBL" id="RLN05323.1"/>
    </source>
</evidence>
<keyword evidence="3" id="KW-0433">Leucine-rich repeat</keyword>
<keyword evidence="9 11" id="KW-0472">Membrane</keyword>
<keyword evidence="8 11" id="KW-1133">Transmembrane helix</keyword>
<dbReference type="Pfam" id="PF00560">
    <property type="entry name" value="LRR_1"/>
    <property type="match status" value="8"/>
</dbReference>
<evidence type="ECO:0000256" key="4">
    <source>
        <dbReference type="ARBA" id="ARBA00022626"/>
    </source>
</evidence>
<dbReference type="InterPro" id="IPR032675">
    <property type="entry name" value="LRR_dom_sf"/>
</dbReference>
<dbReference type="PANTHER" id="PTHR48063:SF96">
    <property type="entry name" value="LEUCINE-RICH REPEAT-CONTAINING N-TERMINAL PLANT-TYPE DOMAIN-CONTAINING PROTEIN"/>
    <property type="match status" value="1"/>
</dbReference>
<dbReference type="OrthoDB" id="676979at2759"/>
<feature type="transmembrane region" description="Helical" evidence="11">
    <location>
        <begin position="529"/>
        <end position="550"/>
    </location>
</feature>
<evidence type="ECO:0000313" key="14">
    <source>
        <dbReference type="Proteomes" id="UP000275267"/>
    </source>
</evidence>